<organism evidence="7 8">
    <name type="scientific">Parazoarcus communis</name>
    <dbReference type="NCBI Taxonomy" id="41977"/>
    <lineage>
        <taxon>Bacteria</taxon>
        <taxon>Pseudomonadati</taxon>
        <taxon>Pseudomonadota</taxon>
        <taxon>Betaproteobacteria</taxon>
        <taxon>Rhodocyclales</taxon>
        <taxon>Zoogloeaceae</taxon>
        <taxon>Parazoarcus</taxon>
    </lineage>
</organism>
<dbReference type="InterPro" id="IPR026461">
    <property type="entry name" value="Trfase_2_rSAM/seldom_assoc"/>
</dbReference>
<evidence type="ECO:0000259" key="6">
    <source>
        <dbReference type="Pfam" id="PF00535"/>
    </source>
</evidence>
<dbReference type="CDD" id="cd02522">
    <property type="entry name" value="GT_2_like_a"/>
    <property type="match status" value="1"/>
</dbReference>
<keyword evidence="5" id="KW-0472">Membrane</keyword>
<evidence type="ECO:0000313" key="8">
    <source>
        <dbReference type="Proteomes" id="UP000244930"/>
    </source>
</evidence>
<name>A0A2U8GMY1_9RHOO</name>
<sequence>MKETSISIIVPVLDEAEGLAACLSRIEPLRTAGVELIVADGGSTDDTATIAQGVADCFVTAPRGRASQMNAGARSASGDVLLFLHADTRLPANAIDCIRRAVATGAQWGRFDVRIEGRPFMLRVVAALMNLRSRLTGIATGDQAIFVCRSAFLAVKGYPDIALMEDVALTGALRKASRPACIRQRVVTSGRRWEKHGVMRTIVLMWRLRLAYWMGEDPDALALRYGYRPRTHKQEPPGELR</sequence>
<dbReference type="Proteomes" id="UP000244930">
    <property type="component" value="Chromosome"/>
</dbReference>
<dbReference type="AlphaFoldDB" id="A0A2U8GMY1"/>
<dbReference type="InterPro" id="IPR029044">
    <property type="entry name" value="Nucleotide-diphossugar_trans"/>
</dbReference>
<evidence type="ECO:0000256" key="1">
    <source>
        <dbReference type="ARBA" id="ARBA00004236"/>
    </source>
</evidence>
<keyword evidence="3" id="KW-0328">Glycosyltransferase</keyword>
<evidence type="ECO:0000256" key="2">
    <source>
        <dbReference type="ARBA" id="ARBA00022475"/>
    </source>
</evidence>
<dbReference type="KEGG" id="acom:CEW83_06195"/>
<dbReference type="EMBL" id="CP022187">
    <property type="protein sequence ID" value="AWI74858.1"/>
    <property type="molecule type" value="Genomic_DNA"/>
</dbReference>
<protein>
    <submittedName>
        <fullName evidence="7">Glycosyl transferase</fullName>
    </submittedName>
</protein>
<evidence type="ECO:0000256" key="4">
    <source>
        <dbReference type="ARBA" id="ARBA00022679"/>
    </source>
</evidence>
<keyword evidence="2" id="KW-1003">Cell membrane</keyword>
<dbReference type="SUPFAM" id="SSF53448">
    <property type="entry name" value="Nucleotide-diphospho-sugar transferases"/>
    <property type="match status" value="1"/>
</dbReference>
<dbReference type="PANTHER" id="PTHR43646:SF2">
    <property type="entry name" value="GLYCOSYLTRANSFERASE 2-LIKE DOMAIN-CONTAINING PROTEIN"/>
    <property type="match status" value="1"/>
</dbReference>
<gene>
    <name evidence="7" type="ORF">CEW83_06195</name>
</gene>
<keyword evidence="4 7" id="KW-0808">Transferase</keyword>
<reference evidence="7 8" key="1">
    <citation type="submission" date="2017-06" db="EMBL/GenBank/DDBJ databases">
        <title>Azoarcus.</title>
        <authorList>
            <person name="Woo J.-H."/>
            <person name="Kim H.-S."/>
        </authorList>
    </citation>
    <scope>NUCLEOTIDE SEQUENCE [LARGE SCALE GENOMIC DNA]</scope>
    <source>
        <strain evidence="7 8">TSPY31</strain>
    </source>
</reference>
<evidence type="ECO:0000256" key="3">
    <source>
        <dbReference type="ARBA" id="ARBA00022676"/>
    </source>
</evidence>
<dbReference type="Gene3D" id="3.90.550.10">
    <property type="entry name" value="Spore Coat Polysaccharide Biosynthesis Protein SpsA, Chain A"/>
    <property type="match status" value="1"/>
</dbReference>
<evidence type="ECO:0000256" key="5">
    <source>
        <dbReference type="ARBA" id="ARBA00023136"/>
    </source>
</evidence>
<dbReference type="Pfam" id="PF00535">
    <property type="entry name" value="Glycos_transf_2"/>
    <property type="match status" value="1"/>
</dbReference>
<dbReference type="GO" id="GO:0005886">
    <property type="term" value="C:plasma membrane"/>
    <property type="evidence" value="ECO:0007669"/>
    <property type="project" value="UniProtKB-SubCell"/>
</dbReference>
<dbReference type="GO" id="GO:0016757">
    <property type="term" value="F:glycosyltransferase activity"/>
    <property type="evidence" value="ECO:0007669"/>
    <property type="project" value="UniProtKB-KW"/>
</dbReference>
<dbReference type="InterPro" id="IPR001173">
    <property type="entry name" value="Glyco_trans_2-like"/>
</dbReference>
<accession>A0A2U8GMY1</accession>
<evidence type="ECO:0000313" key="7">
    <source>
        <dbReference type="EMBL" id="AWI74858.1"/>
    </source>
</evidence>
<dbReference type="PANTHER" id="PTHR43646">
    <property type="entry name" value="GLYCOSYLTRANSFERASE"/>
    <property type="match status" value="1"/>
</dbReference>
<comment type="subcellular location">
    <subcellularLocation>
        <location evidence="1">Cell membrane</location>
    </subcellularLocation>
</comment>
<dbReference type="NCBIfam" id="TIGR04283">
    <property type="entry name" value="glyco_like_mftF"/>
    <property type="match status" value="1"/>
</dbReference>
<dbReference type="RefSeq" id="WP_108948566.1">
    <property type="nucleotide sequence ID" value="NZ_CP022187.1"/>
</dbReference>
<keyword evidence="8" id="KW-1185">Reference proteome</keyword>
<feature type="domain" description="Glycosyltransferase 2-like" evidence="6">
    <location>
        <begin position="7"/>
        <end position="95"/>
    </location>
</feature>
<proteinExistence type="predicted"/>